<dbReference type="Gene3D" id="1.10.238.150">
    <property type="entry name" value="Formin, FH3 diaphanous domain"/>
    <property type="match status" value="1"/>
</dbReference>
<feature type="compositionally biased region" description="Low complexity" evidence="4">
    <location>
        <begin position="36"/>
        <end position="46"/>
    </location>
</feature>
<feature type="domain" description="GBD/FH3" evidence="5">
    <location>
        <begin position="212"/>
        <end position="770"/>
    </location>
</feature>
<dbReference type="InterPro" id="IPR014768">
    <property type="entry name" value="GBD/FH3_dom"/>
</dbReference>
<dbReference type="OrthoDB" id="1104827at2759"/>
<dbReference type="SMART" id="SM00498">
    <property type="entry name" value="FH2"/>
    <property type="match status" value="1"/>
</dbReference>
<dbReference type="SUPFAM" id="SSF101447">
    <property type="entry name" value="Formin homology 2 domain (FH2 domain)"/>
    <property type="match status" value="1"/>
</dbReference>
<dbReference type="GO" id="GO:0015629">
    <property type="term" value="C:actin cytoskeleton"/>
    <property type="evidence" value="ECO:0007669"/>
    <property type="project" value="UniProtKB-ARBA"/>
</dbReference>
<dbReference type="GO" id="GO:0005522">
    <property type="term" value="F:profilin binding"/>
    <property type="evidence" value="ECO:0007669"/>
    <property type="project" value="UniProtKB-ARBA"/>
</dbReference>
<dbReference type="STRING" id="56408.A0A1E5RHI8"/>
<dbReference type="Gene3D" id="6.10.30.50">
    <property type="match status" value="1"/>
</dbReference>
<dbReference type="GO" id="GO:0005935">
    <property type="term" value="C:cellular bud neck"/>
    <property type="evidence" value="ECO:0007669"/>
    <property type="project" value="UniProtKB-ARBA"/>
</dbReference>
<dbReference type="PANTHER" id="PTHR47102:SF2">
    <property type="entry name" value="PROTEIN BNI1"/>
    <property type="match status" value="1"/>
</dbReference>
<dbReference type="GO" id="GO:0051016">
    <property type="term" value="P:barbed-end actin filament capping"/>
    <property type="evidence" value="ECO:0007669"/>
    <property type="project" value="UniProtKB-ARBA"/>
</dbReference>
<dbReference type="Gene3D" id="1.25.10.10">
    <property type="entry name" value="Leucine-rich Repeat Variant"/>
    <property type="match status" value="1"/>
</dbReference>
<feature type="region of interest" description="Disordered" evidence="4">
    <location>
        <begin position="1105"/>
        <end position="1143"/>
    </location>
</feature>
<evidence type="ECO:0000256" key="1">
    <source>
        <dbReference type="ARBA" id="ARBA00023054"/>
    </source>
</evidence>
<feature type="compositionally biased region" description="Polar residues" evidence="4">
    <location>
        <begin position="1418"/>
        <end position="1436"/>
    </location>
</feature>
<feature type="compositionally biased region" description="Basic and acidic residues" evidence="4">
    <location>
        <begin position="1883"/>
        <end position="1893"/>
    </location>
</feature>
<feature type="domain" description="FH2" evidence="6">
    <location>
        <begin position="1436"/>
        <end position="1854"/>
    </location>
</feature>
<dbReference type="FunFam" id="1.20.58.2220:FF:000006">
    <property type="entry name" value="Cytokinesis protein sepA"/>
    <property type="match status" value="1"/>
</dbReference>
<dbReference type="Pfam" id="PF06367">
    <property type="entry name" value="Drf_FH3"/>
    <property type="match status" value="1"/>
</dbReference>
<feature type="region of interest" description="Disordered" evidence="4">
    <location>
        <begin position="1850"/>
        <end position="2124"/>
    </location>
</feature>
<dbReference type="GO" id="GO:0003779">
    <property type="term" value="F:actin binding"/>
    <property type="evidence" value="ECO:0007669"/>
    <property type="project" value="InterPro"/>
</dbReference>
<feature type="compositionally biased region" description="Basic and acidic residues" evidence="4">
    <location>
        <begin position="2095"/>
        <end position="2113"/>
    </location>
</feature>
<dbReference type="GO" id="GO:1903475">
    <property type="term" value="P:mitotic actomyosin contractile ring assembly"/>
    <property type="evidence" value="ECO:0007669"/>
    <property type="project" value="UniProtKB-ARBA"/>
</dbReference>
<feature type="region of interest" description="Disordered" evidence="4">
    <location>
        <begin position="1378"/>
        <end position="1444"/>
    </location>
</feature>
<evidence type="ECO:0000256" key="2">
    <source>
        <dbReference type="ARBA" id="ARBA00037935"/>
    </source>
</evidence>
<dbReference type="GO" id="GO:0070649">
    <property type="term" value="P:formin-nucleated actin cable assembly"/>
    <property type="evidence" value="ECO:0007669"/>
    <property type="project" value="UniProtKB-ARBA"/>
</dbReference>
<feature type="compositionally biased region" description="Low complexity" evidence="4">
    <location>
        <begin position="1895"/>
        <end position="1910"/>
    </location>
</feature>
<dbReference type="SUPFAM" id="SSF48371">
    <property type="entry name" value="ARM repeat"/>
    <property type="match status" value="1"/>
</dbReference>
<organism evidence="7 8">
    <name type="scientific">Hanseniaspora osmophila</name>
    <dbReference type="NCBI Taxonomy" id="56408"/>
    <lineage>
        <taxon>Eukaryota</taxon>
        <taxon>Fungi</taxon>
        <taxon>Dikarya</taxon>
        <taxon>Ascomycota</taxon>
        <taxon>Saccharomycotina</taxon>
        <taxon>Saccharomycetes</taxon>
        <taxon>Saccharomycodales</taxon>
        <taxon>Saccharomycodaceae</taxon>
        <taxon>Hanseniaspora</taxon>
    </lineage>
</organism>
<protein>
    <submittedName>
        <fullName evidence="7">Protein BNI1</fullName>
    </submittedName>
</protein>
<feature type="compositionally biased region" description="Polar residues" evidence="4">
    <location>
        <begin position="1318"/>
        <end position="1329"/>
    </location>
</feature>
<dbReference type="PROSITE" id="PS51232">
    <property type="entry name" value="GBD_FH3"/>
    <property type="match status" value="1"/>
</dbReference>
<dbReference type="Pfam" id="PF06371">
    <property type="entry name" value="Drf_GBD"/>
    <property type="match status" value="2"/>
</dbReference>
<evidence type="ECO:0000259" key="5">
    <source>
        <dbReference type="PROSITE" id="PS51232"/>
    </source>
</evidence>
<evidence type="ECO:0000313" key="7">
    <source>
        <dbReference type="EMBL" id="OEJ86043.1"/>
    </source>
</evidence>
<dbReference type="GO" id="GO:0032153">
    <property type="term" value="C:cell division site"/>
    <property type="evidence" value="ECO:0007669"/>
    <property type="project" value="TreeGrafter"/>
</dbReference>
<comment type="similarity">
    <text evidence="2">Belongs to the formin homology family. BNI1 subfamily.</text>
</comment>
<dbReference type="InterPro" id="IPR051661">
    <property type="entry name" value="Actin_filament_regulator"/>
</dbReference>
<evidence type="ECO:0000256" key="3">
    <source>
        <dbReference type="SAM" id="Coils"/>
    </source>
</evidence>
<feature type="region of interest" description="Disordered" evidence="4">
    <location>
        <begin position="1318"/>
        <end position="1356"/>
    </location>
</feature>
<accession>A0A1E5RHI8</accession>
<evidence type="ECO:0000313" key="8">
    <source>
        <dbReference type="Proteomes" id="UP000095728"/>
    </source>
</evidence>
<dbReference type="Pfam" id="PF02181">
    <property type="entry name" value="FH2"/>
    <property type="match status" value="1"/>
</dbReference>
<proteinExistence type="inferred from homology"/>
<dbReference type="InterPro" id="IPR010472">
    <property type="entry name" value="FH3_dom"/>
</dbReference>
<feature type="compositionally biased region" description="Polar residues" evidence="4">
    <location>
        <begin position="278"/>
        <end position="353"/>
    </location>
</feature>
<feature type="coiled-coil region" evidence="3">
    <location>
        <begin position="790"/>
        <end position="860"/>
    </location>
</feature>
<dbReference type="SMART" id="SM01139">
    <property type="entry name" value="Drf_FH3"/>
    <property type="match status" value="1"/>
</dbReference>
<dbReference type="FunFam" id="1.25.10.10:FF:000898">
    <property type="entry name" value="Formin BNI1"/>
    <property type="match status" value="1"/>
</dbReference>
<dbReference type="GO" id="GO:0045010">
    <property type="term" value="P:actin nucleation"/>
    <property type="evidence" value="ECO:0007669"/>
    <property type="project" value="UniProtKB-ARBA"/>
</dbReference>
<feature type="compositionally biased region" description="Basic and acidic residues" evidence="4">
    <location>
        <begin position="1995"/>
        <end position="2018"/>
    </location>
</feature>
<feature type="region of interest" description="Disordered" evidence="4">
    <location>
        <begin position="1210"/>
        <end position="1229"/>
    </location>
</feature>
<dbReference type="PROSITE" id="PS51444">
    <property type="entry name" value="FH2"/>
    <property type="match status" value="1"/>
</dbReference>
<feature type="compositionally biased region" description="Polar residues" evidence="4">
    <location>
        <begin position="1217"/>
        <end position="1229"/>
    </location>
</feature>
<dbReference type="GO" id="GO:0031267">
    <property type="term" value="F:small GTPase binding"/>
    <property type="evidence" value="ECO:0007669"/>
    <property type="project" value="InterPro"/>
</dbReference>
<dbReference type="SMART" id="SM01140">
    <property type="entry name" value="Drf_GBD"/>
    <property type="match status" value="1"/>
</dbReference>
<dbReference type="EMBL" id="LPNM01000006">
    <property type="protein sequence ID" value="OEJ86043.1"/>
    <property type="molecule type" value="Genomic_DNA"/>
</dbReference>
<reference evidence="8" key="1">
    <citation type="journal article" date="2016" name="Genome Announc.">
        <title>Genome sequences of three species of Hanseniaspora isolated from spontaneous wine fermentations.</title>
        <authorList>
            <person name="Sternes P.R."/>
            <person name="Lee D."/>
            <person name="Kutyna D.R."/>
            <person name="Borneman A.R."/>
        </authorList>
    </citation>
    <scope>NUCLEOTIDE SEQUENCE [LARGE SCALE GENOMIC DNA]</scope>
    <source>
        <strain evidence="8">AWRI3579</strain>
    </source>
</reference>
<comment type="caution">
    <text evidence="7">The sequence shown here is derived from an EMBL/GenBank/DDBJ whole genome shotgun (WGS) entry which is preliminary data.</text>
</comment>
<evidence type="ECO:0000256" key="4">
    <source>
        <dbReference type="SAM" id="MobiDB-lite"/>
    </source>
</evidence>
<dbReference type="GO" id="GO:0071474">
    <property type="term" value="P:cellular hyperosmotic response"/>
    <property type="evidence" value="ECO:0007669"/>
    <property type="project" value="UniProtKB-ARBA"/>
</dbReference>
<sequence length="2124" mass="237067">MSRNTSSMGKHERGPSHGKTINATGNSGNSSGGSGRLLSNLKKLGSSSAKNQNLSTLQISEPMDPVHLQPPIAFQSSSDNHSFGPMSPRLKHQNSETSLQSSSSNQQPLSKTTTYASVNNGTLSTLEGRSARAQYESQMTSLQSSPNSLAHSPSRNTNSFSSRRSSASNEFNELATQYTQQTSAAAQSIYSYSMGTSNLHRFMGPDGKIKIEKPADNREVQEMFDDLMEKRDFHSLPSHAQQQLQSYSVDKKWLLVQQDLQAELRKLNKKYKDKNTGVKHSQNPSTLGPSTSSLYTHKKSYSNQNNNVSLAPLTTQQASSSSNDINYLPKNSYTQNSMGTAGQRKMTSQSVPSPNKLHPAHSNHIINGNQSIYKSNTRNISSGTLHSPEPSQLSPAYYVRRLISDQLTNSQLNDLWISLRTQPLDWVLAFLDAQGHVAISNVLLKFYKLNYTTTPTSATLRAESLSSDQLDTESLLFKCLKTILNLREGANECAGSKLLMNAIAEGLLSLRIATRRSATEMLTFIMAWQNGKHYSNVLGALDQESPVSSNVHIQARLISPNKRKSFLMDNLRAQMQISDNHKMKRIEEWLLVLEYTLDGRGAMGSMVGASDEIKNGGENALLEYCYLTMFMINKLCNTPSNVHQRTLLRSRFKTYGFGRIMQKLELLNYEKLNNELRIFEDKTADDYTELISDSNLTEEVDMENPVELLSTMWSNYKDTDAGKHLISLMQHVFLTTAKNRKNSDLSDMNKTLKLIDGLVSNATMSSLDVESSFNMAIQRLYDSMQTDEVARRAILETRELTRKYEEIKAENDNLTEKLEKAEDGLVGKLQRDINERDRVLEKNQRVTESLQKELDYLKRQMILEKHNHEVEKKNLISSGNTPVLPFEETFATPNPINPDRIKAIEAVLQRKPGKLSRLDPGHKPVSTHPSVAMALSKSATPPKEPNARLKALRSRMEDIEKEARILEGTNFSDYDRPPVTKTNYQSKPQDGSPEKIAIVEKLDKLKNMLSHIQNESNDISKFNADSRVNDLLKRQKGVALKLLMDLEKKFGSTLDLDSQTKNMVDSLMTHSSDDSTLDPVALQLKLDGLNQLLLELNKKVTFLEQPSPRATTSSVSSSSSESSSEDEEEEEKEGNSGSRIPDTAFLSNLSEKYAYLSAETGKNTSTMNVRGSQYYRKAFMQRLKKSNTGHLLSQDTSQPSAALNDYAKTNENESPESDYNTSQLSGHDNATIASDSVDTETLHTINSKAGETSTIRSIATTERSNNDASMVETATGLSLPPPPPPPVPVFTPNGIQKPLVGPTTKQGVSKLDLSNFSHNEQQNPLNVSGSAVLPPPPPPPPIFTPNGIKVSPGTLLQPPASPTGLFVIPSAEAENAALTPKGAVPPPPPPPPPPPGFGSPVGGGPPPPPPPFMMKPNTMFNSPVPDSNDGNGSSLFQKYPRPKRKMKQLHWEKIDDAEDSFWKNQKPKKYADDLYGKGALAKLESAFAAKEIKKLASRRKEDLDKITFLSRDVSQQFGINLHAFASLSTTELVKKVLNCDKEFLNSVSVIEFLSKSEICTVSVNLARNYAPYMTDWESVSKVEEAKPPEKDITELQRPDQVYVSLMVNLQSYWFSRMRAITLLTSFEKEYSDLVVKLRKIDRAVDSIKNSDNLKGVFDVILAVGNFMNDSSKQAKGFKLSTLQRLTFIKDEKNKLTFLNYVEIIVRENYPELLDFVKDLEPVLEVVKISIEQLDHDCTEYCNFVKNVTQSIEIGNLSDSSKFHPWDRVLQKVLPVLPEAKKKAELIHNEIKLSIMEFETLMRTFGEDVTDRFAKNSFFSKFADFVNEFKKCQQYNIKLEEEERAYEKRKKLVEEQQKHQAAKQKQATDKSESQENETADDAAGDDRDVMDKLLNKLKTTTTNKSDSASARVRARARKKLSDMNSHSRSPSNILDNFKDEASLTKSGGSIVYSPESHKITPSDAVRQSPTPANASKIALGTSDEEESGDISNRAKSLLDEIRGNQERDGRRHSSSDTERRKLRQMHRKSRSDAASNKLRFYHNSADDLHEVSESDVAQLQEQSEGDNRENDDLSSVNRDEQTAEEDDPTVLGELAKLSEKPIEETGSKALKQNDEFFDAVDSSSA</sequence>
<feature type="compositionally biased region" description="Polar residues" evidence="4">
    <location>
        <begin position="111"/>
        <end position="127"/>
    </location>
</feature>
<dbReference type="GO" id="GO:0043332">
    <property type="term" value="C:mating projection tip"/>
    <property type="evidence" value="ECO:0007669"/>
    <property type="project" value="TreeGrafter"/>
</dbReference>
<dbReference type="InterPro" id="IPR010473">
    <property type="entry name" value="GTPase-bd"/>
</dbReference>
<dbReference type="PANTHER" id="PTHR47102">
    <property type="entry name" value="PROTEIN BNI1"/>
    <property type="match status" value="1"/>
</dbReference>
<feature type="compositionally biased region" description="Low complexity" evidence="4">
    <location>
        <begin position="95"/>
        <end position="110"/>
    </location>
</feature>
<feature type="compositionally biased region" description="Polar residues" evidence="4">
    <location>
        <begin position="1921"/>
        <end position="1933"/>
    </location>
</feature>
<feature type="region of interest" description="Disordered" evidence="4">
    <location>
        <begin position="970"/>
        <end position="991"/>
    </location>
</feature>
<dbReference type="GO" id="GO:0005938">
    <property type="term" value="C:cell cortex"/>
    <property type="evidence" value="ECO:0007669"/>
    <property type="project" value="UniProtKB-ARBA"/>
</dbReference>
<feature type="compositionally biased region" description="Acidic residues" evidence="4">
    <location>
        <begin position="1123"/>
        <end position="1132"/>
    </location>
</feature>
<gene>
    <name evidence="7" type="ORF">AWRI3579_g1582</name>
</gene>
<dbReference type="FunCoup" id="A0A1E5RHI8">
    <property type="interactions" value="521"/>
</dbReference>
<dbReference type="InterPro" id="IPR011989">
    <property type="entry name" value="ARM-like"/>
</dbReference>
<feature type="compositionally biased region" description="Pro residues" evidence="4">
    <location>
        <begin position="1333"/>
        <end position="1343"/>
    </location>
</feature>
<evidence type="ECO:0000259" key="6">
    <source>
        <dbReference type="PROSITE" id="PS51444"/>
    </source>
</evidence>
<feature type="compositionally biased region" description="Basic and acidic residues" evidence="4">
    <location>
        <begin position="2064"/>
        <end position="2080"/>
    </location>
</feature>
<name>A0A1E5RHI8_9ASCO</name>
<feature type="region of interest" description="Disordered" evidence="4">
    <location>
        <begin position="271"/>
        <end position="356"/>
    </location>
</feature>
<feature type="compositionally biased region" description="Acidic residues" evidence="4">
    <location>
        <begin position="1873"/>
        <end position="1882"/>
    </location>
</feature>
<keyword evidence="1 3" id="KW-0175">Coiled coil</keyword>
<feature type="compositionally biased region" description="Polar residues" evidence="4">
    <location>
        <begin position="980"/>
        <end position="989"/>
    </location>
</feature>
<dbReference type="Gene3D" id="1.20.58.2220">
    <property type="entry name" value="Formin, FH2 domain"/>
    <property type="match status" value="1"/>
</dbReference>
<feature type="compositionally biased region" description="Low complexity" evidence="4">
    <location>
        <begin position="1113"/>
        <end position="1122"/>
    </location>
</feature>
<feature type="compositionally biased region" description="Basic residues" evidence="4">
    <location>
        <begin position="2019"/>
        <end position="2028"/>
    </location>
</feature>
<dbReference type="InterPro" id="IPR016024">
    <property type="entry name" value="ARM-type_fold"/>
</dbReference>
<dbReference type="InterPro" id="IPR015425">
    <property type="entry name" value="FH2_Formin"/>
</dbReference>
<keyword evidence="8" id="KW-1185">Reference proteome</keyword>
<feature type="compositionally biased region" description="Low complexity" evidence="4">
    <location>
        <begin position="152"/>
        <end position="168"/>
    </location>
</feature>
<dbReference type="InterPro" id="IPR042201">
    <property type="entry name" value="FH2_Formin_sf"/>
</dbReference>
<dbReference type="Proteomes" id="UP000095728">
    <property type="component" value="Unassembled WGS sequence"/>
</dbReference>
<feature type="compositionally biased region" description="Polar residues" evidence="4">
    <location>
        <begin position="135"/>
        <end position="151"/>
    </location>
</feature>
<dbReference type="InParanoid" id="A0A1E5RHI8"/>
<feature type="compositionally biased region" description="Pro residues" evidence="4">
    <location>
        <begin position="1383"/>
        <end position="1413"/>
    </location>
</feature>
<feature type="region of interest" description="Disordered" evidence="4">
    <location>
        <begin position="64"/>
        <end position="168"/>
    </location>
</feature>
<feature type="region of interest" description="Disordered" evidence="4">
    <location>
        <begin position="1"/>
        <end position="46"/>
    </location>
</feature>